<feature type="region of interest" description="Disordered" evidence="1">
    <location>
        <begin position="1"/>
        <end position="57"/>
    </location>
</feature>
<name>A0A4C1ZTK8_EUMVA</name>
<dbReference type="Proteomes" id="UP000299102">
    <property type="component" value="Unassembled WGS sequence"/>
</dbReference>
<protein>
    <submittedName>
        <fullName evidence="2">Uncharacterized protein</fullName>
    </submittedName>
</protein>
<sequence>MNSLNKLKGRTVGKNQFSPLSSSNHKTVWMDNNTPSSAGGKDCRPAPPRVENSWSKPLPWVKPRHGEAISTIMSILQVVRSSEVADLVAKFRKARSRQDAISLSRLKNL</sequence>
<keyword evidence="3" id="KW-1185">Reference proteome</keyword>
<comment type="caution">
    <text evidence="2">The sequence shown here is derived from an EMBL/GenBank/DDBJ whole genome shotgun (WGS) entry which is preliminary data.</text>
</comment>
<organism evidence="2 3">
    <name type="scientific">Eumeta variegata</name>
    <name type="common">Bagworm moth</name>
    <name type="synonym">Eumeta japonica</name>
    <dbReference type="NCBI Taxonomy" id="151549"/>
    <lineage>
        <taxon>Eukaryota</taxon>
        <taxon>Metazoa</taxon>
        <taxon>Ecdysozoa</taxon>
        <taxon>Arthropoda</taxon>
        <taxon>Hexapoda</taxon>
        <taxon>Insecta</taxon>
        <taxon>Pterygota</taxon>
        <taxon>Neoptera</taxon>
        <taxon>Endopterygota</taxon>
        <taxon>Lepidoptera</taxon>
        <taxon>Glossata</taxon>
        <taxon>Ditrysia</taxon>
        <taxon>Tineoidea</taxon>
        <taxon>Psychidae</taxon>
        <taxon>Oiketicinae</taxon>
        <taxon>Eumeta</taxon>
    </lineage>
</organism>
<evidence type="ECO:0000256" key="1">
    <source>
        <dbReference type="SAM" id="MobiDB-lite"/>
    </source>
</evidence>
<proteinExistence type="predicted"/>
<evidence type="ECO:0000313" key="3">
    <source>
        <dbReference type="Proteomes" id="UP000299102"/>
    </source>
</evidence>
<feature type="compositionally biased region" description="Polar residues" evidence="1">
    <location>
        <begin position="13"/>
        <end position="37"/>
    </location>
</feature>
<dbReference type="EMBL" id="BGZK01002111">
    <property type="protein sequence ID" value="GBP90762.1"/>
    <property type="molecule type" value="Genomic_DNA"/>
</dbReference>
<gene>
    <name evidence="2" type="ORF">EVAR_99475_1</name>
</gene>
<accession>A0A4C1ZTK8</accession>
<reference evidence="2 3" key="1">
    <citation type="journal article" date="2019" name="Commun. Biol.">
        <title>The bagworm genome reveals a unique fibroin gene that provides high tensile strength.</title>
        <authorList>
            <person name="Kono N."/>
            <person name="Nakamura H."/>
            <person name="Ohtoshi R."/>
            <person name="Tomita M."/>
            <person name="Numata K."/>
            <person name="Arakawa K."/>
        </authorList>
    </citation>
    <scope>NUCLEOTIDE SEQUENCE [LARGE SCALE GENOMIC DNA]</scope>
</reference>
<evidence type="ECO:0000313" key="2">
    <source>
        <dbReference type="EMBL" id="GBP90762.1"/>
    </source>
</evidence>
<dbReference type="AlphaFoldDB" id="A0A4C1ZTK8"/>